<feature type="transmembrane region" description="Helical" evidence="7">
    <location>
        <begin position="45"/>
        <end position="65"/>
    </location>
</feature>
<dbReference type="InterPro" id="IPR005467">
    <property type="entry name" value="His_kinase_dom"/>
</dbReference>
<dbReference type="Proteomes" id="UP000818266">
    <property type="component" value="Unassembled WGS sequence"/>
</dbReference>
<dbReference type="RefSeq" id="WP_152582606.1">
    <property type="nucleotide sequence ID" value="NZ_JAVJPO010000009.1"/>
</dbReference>
<dbReference type="InterPro" id="IPR035965">
    <property type="entry name" value="PAS-like_dom_sf"/>
</dbReference>
<keyword evidence="7" id="KW-0812">Transmembrane</keyword>
<dbReference type="InterPro" id="IPR003661">
    <property type="entry name" value="HisK_dim/P_dom"/>
</dbReference>
<dbReference type="Pfam" id="PF00512">
    <property type="entry name" value="HisKA"/>
    <property type="match status" value="1"/>
</dbReference>
<feature type="transmembrane region" description="Helical" evidence="7">
    <location>
        <begin position="71"/>
        <end position="90"/>
    </location>
</feature>
<dbReference type="InterPro" id="IPR036097">
    <property type="entry name" value="HisK_dim/P_sf"/>
</dbReference>
<evidence type="ECO:0000256" key="7">
    <source>
        <dbReference type="SAM" id="Phobius"/>
    </source>
</evidence>
<dbReference type="SUPFAM" id="SSF55785">
    <property type="entry name" value="PYP-like sensor domain (PAS domain)"/>
    <property type="match status" value="1"/>
</dbReference>
<keyword evidence="7" id="KW-0472">Membrane</keyword>
<keyword evidence="6" id="KW-0902">Two-component regulatory system</keyword>
<gene>
    <name evidence="9" type="ORF">FK219_009975</name>
</gene>
<comment type="subcellular location">
    <subcellularLocation>
        <location evidence="2">Cell membrane</location>
    </subcellularLocation>
</comment>
<dbReference type="SMART" id="SM00387">
    <property type="entry name" value="HATPase_c"/>
    <property type="match status" value="1"/>
</dbReference>
<keyword evidence="5 9" id="KW-0418">Kinase</keyword>
<protein>
    <recommendedName>
        <fullName evidence="3">histidine kinase</fullName>
        <ecNumber evidence="3">2.7.13.3</ecNumber>
    </recommendedName>
</protein>
<keyword evidence="7" id="KW-1133">Transmembrane helix</keyword>
<dbReference type="PANTHER" id="PTHR43547:SF2">
    <property type="entry name" value="HYBRID SIGNAL TRANSDUCTION HISTIDINE KINASE C"/>
    <property type="match status" value="1"/>
</dbReference>
<organism evidence="9 10">
    <name type="scientific">Microcella pacifica</name>
    <dbReference type="NCBI Taxonomy" id="2591847"/>
    <lineage>
        <taxon>Bacteria</taxon>
        <taxon>Bacillati</taxon>
        <taxon>Actinomycetota</taxon>
        <taxon>Actinomycetes</taxon>
        <taxon>Micrococcales</taxon>
        <taxon>Microbacteriaceae</taxon>
        <taxon>Microcella</taxon>
    </lineage>
</organism>
<dbReference type="EC" id="2.7.13.3" evidence="3"/>
<evidence type="ECO:0000313" key="9">
    <source>
        <dbReference type="EMBL" id="NHF63562.1"/>
    </source>
</evidence>
<accession>A0A9E5JRK5</accession>
<proteinExistence type="predicted"/>
<dbReference type="Gene3D" id="3.30.450.20">
    <property type="entry name" value="PAS domain"/>
    <property type="match status" value="1"/>
</dbReference>
<dbReference type="InterPro" id="IPR004358">
    <property type="entry name" value="Sig_transdc_His_kin-like_C"/>
</dbReference>
<comment type="catalytic activity">
    <reaction evidence="1">
        <text>ATP + protein L-histidine = ADP + protein N-phospho-L-histidine.</text>
        <dbReference type="EC" id="2.7.13.3"/>
    </reaction>
</comment>
<dbReference type="GO" id="GO:0005886">
    <property type="term" value="C:plasma membrane"/>
    <property type="evidence" value="ECO:0007669"/>
    <property type="project" value="UniProtKB-SubCell"/>
</dbReference>
<dbReference type="OrthoDB" id="9757990at2"/>
<dbReference type="GO" id="GO:0000155">
    <property type="term" value="F:phosphorelay sensor kinase activity"/>
    <property type="evidence" value="ECO:0007669"/>
    <property type="project" value="InterPro"/>
</dbReference>
<keyword evidence="4" id="KW-0597">Phosphoprotein</keyword>
<dbReference type="EMBL" id="VIKT02000016">
    <property type="protein sequence ID" value="NHF63562.1"/>
    <property type="molecule type" value="Genomic_DNA"/>
</dbReference>
<keyword evidence="10" id="KW-1185">Reference proteome</keyword>
<evidence type="ECO:0000256" key="5">
    <source>
        <dbReference type="ARBA" id="ARBA00022777"/>
    </source>
</evidence>
<evidence type="ECO:0000256" key="2">
    <source>
        <dbReference type="ARBA" id="ARBA00004236"/>
    </source>
</evidence>
<dbReference type="SUPFAM" id="SSF47384">
    <property type="entry name" value="Homodimeric domain of signal transducing histidine kinase"/>
    <property type="match status" value="1"/>
</dbReference>
<dbReference type="Gene3D" id="3.30.565.10">
    <property type="entry name" value="Histidine kinase-like ATPase, C-terminal domain"/>
    <property type="match status" value="1"/>
</dbReference>
<evidence type="ECO:0000313" key="10">
    <source>
        <dbReference type="Proteomes" id="UP000818266"/>
    </source>
</evidence>
<name>A0A9E5JRK5_9MICO</name>
<reference evidence="9 10" key="1">
    <citation type="submission" date="2019-06" db="EMBL/GenBank/DDBJ databases">
        <authorList>
            <person name="De-Chao Zhang Q."/>
        </authorList>
    </citation>
    <scope>NUCLEOTIDE SEQUENCE [LARGE SCALE GENOMIC DNA]</scope>
    <source>
        <strain evidence="9 10">KN1116</strain>
    </source>
</reference>
<evidence type="ECO:0000259" key="8">
    <source>
        <dbReference type="PROSITE" id="PS50109"/>
    </source>
</evidence>
<feature type="domain" description="Histidine kinase" evidence="8">
    <location>
        <begin position="322"/>
        <end position="545"/>
    </location>
</feature>
<dbReference type="Gene3D" id="1.10.287.130">
    <property type="match status" value="1"/>
</dbReference>
<evidence type="ECO:0000256" key="6">
    <source>
        <dbReference type="ARBA" id="ARBA00023012"/>
    </source>
</evidence>
<reference evidence="9 10" key="2">
    <citation type="submission" date="2020-03" db="EMBL/GenBank/DDBJ databases">
        <title>Chryseoglobus sp. isolated from a deep-sea seamount.</title>
        <authorList>
            <person name="Zhang D.-C."/>
        </authorList>
    </citation>
    <scope>NUCLEOTIDE SEQUENCE [LARGE SCALE GENOMIC DNA]</scope>
    <source>
        <strain evidence="9 10">KN1116</strain>
    </source>
</reference>
<dbReference type="PROSITE" id="PS50109">
    <property type="entry name" value="HIS_KIN"/>
    <property type="match status" value="1"/>
</dbReference>
<evidence type="ECO:0000256" key="3">
    <source>
        <dbReference type="ARBA" id="ARBA00012438"/>
    </source>
</evidence>
<dbReference type="SUPFAM" id="SSF55874">
    <property type="entry name" value="ATPase domain of HSP90 chaperone/DNA topoisomerase II/histidine kinase"/>
    <property type="match status" value="1"/>
</dbReference>
<dbReference type="PRINTS" id="PR00344">
    <property type="entry name" value="BCTRLSENSOR"/>
</dbReference>
<dbReference type="CDD" id="cd00082">
    <property type="entry name" value="HisKA"/>
    <property type="match status" value="1"/>
</dbReference>
<dbReference type="SMART" id="SM00388">
    <property type="entry name" value="HisKA"/>
    <property type="match status" value="1"/>
</dbReference>
<keyword evidence="5 9" id="KW-0808">Transferase</keyword>
<evidence type="ECO:0000256" key="4">
    <source>
        <dbReference type="ARBA" id="ARBA00022553"/>
    </source>
</evidence>
<dbReference type="Pfam" id="PF02518">
    <property type="entry name" value="HATPase_c"/>
    <property type="match status" value="1"/>
</dbReference>
<dbReference type="InterPro" id="IPR003594">
    <property type="entry name" value="HATPase_dom"/>
</dbReference>
<sequence length="545" mass="58297">MRTITLFPHPFDPRTAVLITQWLFLALLLVSELAVALVDGAQLATVGTFVGLGVALAITLVLTVWRPALTPAAAFFYVVPSIDIIAIALLRLDASDSASLAPLLTVVVPATWLGTSGRGWSIPLAFVLGGATIARDLVGAATSAPDTVESDVAALLMVPLVAAVSSLFGFQLVDEAETASSSERAARRTRDVIVDTVDIGMIVLDGNGTPVIVNRALREHPVVRAEGPDPYSAIRSIPSFEADGRTPHTPEREPLMQAMTEEGMTDELFWARAHDGVTTAAFLANSRRLVDEHGQLEGTVMVFTDVTAYVEAVRSRDRLISSVSHELRTPLTVMRGFLELATEAHASGGERLAEYLQVVERNLVREFAIVDQLILAAQADMEPTSAQPVATELDEVTASALETFRLEAQAKSIELRFSAPTTSAPIDPRLFRLIAEALIANAVRFTPLHGQVDVSVDYDERVGGDAEGRGIVRLTVRDSGMGISAADIERIFDPFFRTEAAMRSGAPGVGLGLPILKRILDAHDGTIQVQSELGGGTTVTVELPM</sequence>
<dbReference type="PANTHER" id="PTHR43547">
    <property type="entry name" value="TWO-COMPONENT HISTIDINE KINASE"/>
    <property type="match status" value="1"/>
</dbReference>
<dbReference type="InterPro" id="IPR036890">
    <property type="entry name" value="HATPase_C_sf"/>
</dbReference>
<evidence type="ECO:0000256" key="1">
    <source>
        <dbReference type="ARBA" id="ARBA00000085"/>
    </source>
</evidence>
<dbReference type="AlphaFoldDB" id="A0A9E5JRK5"/>
<comment type="caution">
    <text evidence="9">The sequence shown here is derived from an EMBL/GenBank/DDBJ whole genome shotgun (WGS) entry which is preliminary data.</text>
</comment>
<feature type="transmembrane region" description="Helical" evidence="7">
    <location>
        <begin position="16"/>
        <end position="38"/>
    </location>
</feature>